<dbReference type="Proteomes" id="UP000479000">
    <property type="component" value="Unassembled WGS sequence"/>
</dbReference>
<reference evidence="2 3" key="1">
    <citation type="submission" date="2020-02" db="EMBL/GenBank/DDBJ databases">
        <authorList>
            <person name="Ferguson B K."/>
        </authorList>
    </citation>
    <scope>NUCLEOTIDE SEQUENCE [LARGE SCALE GENOMIC DNA]</scope>
</reference>
<evidence type="ECO:0000313" key="2">
    <source>
        <dbReference type="EMBL" id="CAB0005060.1"/>
    </source>
</evidence>
<feature type="non-terminal residue" evidence="2">
    <location>
        <position position="113"/>
    </location>
</feature>
<proteinExistence type="predicted"/>
<feature type="region of interest" description="Disordered" evidence="1">
    <location>
        <begin position="50"/>
        <end position="76"/>
    </location>
</feature>
<organism evidence="2 3">
    <name type="scientific">Nesidiocoris tenuis</name>
    <dbReference type="NCBI Taxonomy" id="355587"/>
    <lineage>
        <taxon>Eukaryota</taxon>
        <taxon>Metazoa</taxon>
        <taxon>Ecdysozoa</taxon>
        <taxon>Arthropoda</taxon>
        <taxon>Hexapoda</taxon>
        <taxon>Insecta</taxon>
        <taxon>Pterygota</taxon>
        <taxon>Neoptera</taxon>
        <taxon>Paraneoptera</taxon>
        <taxon>Hemiptera</taxon>
        <taxon>Heteroptera</taxon>
        <taxon>Panheteroptera</taxon>
        <taxon>Cimicomorpha</taxon>
        <taxon>Miridae</taxon>
        <taxon>Dicyphina</taxon>
        <taxon>Nesidiocoris</taxon>
    </lineage>
</organism>
<sequence>MFHFLYLPVHSNTKLKFLQGLKNYNLLTNWSINMSITKSRPNERFQRSVVRGWNQTPSVNKTTQTSRTHERPARDCGVTAETELTIVTHEVQGPGGRSLGEGPDGRPRRGPTQ</sequence>
<protein>
    <submittedName>
        <fullName evidence="2">Uncharacterized protein</fullName>
    </submittedName>
</protein>
<gene>
    <name evidence="2" type="ORF">NTEN_LOCUS10537</name>
</gene>
<name>A0A6H5GPN8_9HEMI</name>
<evidence type="ECO:0000313" key="3">
    <source>
        <dbReference type="Proteomes" id="UP000479000"/>
    </source>
</evidence>
<keyword evidence="3" id="KW-1185">Reference proteome</keyword>
<feature type="region of interest" description="Disordered" evidence="1">
    <location>
        <begin position="89"/>
        <end position="113"/>
    </location>
</feature>
<dbReference type="EMBL" id="CADCXU010015853">
    <property type="protein sequence ID" value="CAB0005060.1"/>
    <property type="molecule type" value="Genomic_DNA"/>
</dbReference>
<accession>A0A6H5GPN8</accession>
<feature type="compositionally biased region" description="Polar residues" evidence="1">
    <location>
        <begin position="53"/>
        <end position="66"/>
    </location>
</feature>
<dbReference type="AlphaFoldDB" id="A0A6H5GPN8"/>
<evidence type="ECO:0000256" key="1">
    <source>
        <dbReference type="SAM" id="MobiDB-lite"/>
    </source>
</evidence>